<dbReference type="Proteomes" id="UP000601108">
    <property type="component" value="Unassembled WGS sequence"/>
</dbReference>
<feature type="domain" description="Fe/B12 periplasmic-binding" evidence="1">
    <location>
        <begin position="121"/>
        <end position="393"/>
    </location>
</feature>
<reference evidence="2 3" key="1">
    <citation type="journal article" date="2014" name="Int. J. Syst. Evol. Microbiol.">
        <title>Complete genome sequence of Corynebacterium casei LMG S-19264T (=DSM 44701T), isolated from a smear-ripened cheese.</title>
        <authorList>
            <consortium name="US DOE Joint Genome Institute (JGI-PGF)"/>
            <person name="Walter F."/>
            <person name="Albersmeier A."/>
            <person name="Kalinowski J."/>
            <person name="Ruckert C."/>
        </authorList>
    </citation>
    <scope>NUCLEOTIDE SEQUENCE [LARGE SCALE GENOMIC DNA]</scope>
    <source>
        <strain evidence="2 3">KCTC 12285</strain>
    </source>
</reference>
<comment type="caution">
    <text evidence="2">The sequence shown here is derived from an EMBL/GenBank/DDBJ whole genome shotgun (WGS) entry which is preliminary data.</text>
</comment>
<gene>
    <name evidence="2" type="ORF">GCM10007384_28370</name>
</gene>
<dbReference type="InterPro" id="IPR002491">
    <property type="entry name" value="ABC_transptr_periplasmic_BD"/>
</dbReference>
<dbReference type="PANTHER" id="PTHR30535">
    <property type="entry name" value="VITAMIN B12-BINDING PROTEIN"/>
    <property type="match status" value="1"/>
</dbReference>
<dbReference type="PROSITE" id="PS50983">
    <property type="entry name" value="FE_B12_PBP"/>
    <property type="match status" value="1"/>
</dbReference>
<dbReference type="InterPro" id="IPR050902">
    <property type="entry name" value="ABC_Transporter_SBP"/>
</dbReference>
<evidence type="ECO:0000313" key="2">
    <source>
        <dbReference type="EMBL" id="GGX25599.1"/>
    </source>
</evidence>
<dbReference type="SUPFAM" id="SSF53807">
    <property type="entry name" value="Helical backbone' metal receptor"/>
    <property type="match status" value="1"/>
</dbReference>
<sequence>MDNNRVMKYYFGAKLITDLLFLQKIFFMRTLLQFSFLFLLSISCKKKEENSDPLTAMYLSAQKIEYATGFTIQNYKDYKKIKVTTPWPDAKQDLTYILYPKGTKKPFYSANSIFIEVPIERVVVTSTTDIPMLEYMNLENHLVGFPHTNYISSEKTRALIDKGKIKELGKEYDLNTEVVLELSPEVIIGFSATGDTKAYDLIQKTGIPVVMNGSWMEKHPLGRAEWIKFIAAFFGKETIAEHIFQNIKKEYNRAVTLAENVKKSPTVLSGSMFKDIWYVPGGNSFMAQFLKDANTTYLWADNNHSGSLTLNFESVLEKGQNAELWIGVGNSKSLEELKEKNLRYEAFDAFKNKNVYSYSLKTGAKEGLIYYELGPMRPDLILKDIIKIVHPELLIDYEPYFFKKLN</sequence>
<name>A0A918JWN3_9FLAO</name>
<dbReference type="Pfam" id="PF01497">
    <property type="entry name" value="Peripla_BP_2"/>
    <property type="match status" value="1"/>
</dbReference>
<dbReference type="AlphaFoldDB" id="A0A918JWN3"/>
<dbReference type="GO" id="GO:0071281">
    <property type="term" value="P:cellular response to iron ion"/>
    <property type="evidence" value="ECO:0007669"/>
    <property type="project" value="TreeGrafter"/>
</dbReference>
<evidence type="ECO:0000259" key="1">
    <source>
        <dbReference type="PROSITE" id="PS50983"/>
    </source>
</evidence>
<accession>A0A918JWN3</accession>
<dbReference type="EMBL" id="BMWS01000020">
    <property type="protein sequence ID" value="GGX25599.1"/>
    <property type="molecule type" value="Genomic_DNA"/>
</dbReference>
<organism evidence="2 3">
    <name type="scientific">Aquimarina muelleri</name>
    <dbReference type="NCBI Taxonomy" id="279356"/>
    <lineage>
        <taxon>Bacteria</taxon>
        <taxon>Pseudomonadati</taxon>
        <taxon>Bacteroidota</taxon>
        <taxon>Flavobacteriia</taxon>
        <taxon>Flavobacteriales</taxon>
        <taxon>Flavobacteriaceae</taxon>
        <taxon>Aquimarina</taxon>
    </lineage>
</organism>
<dbReference type="PANTHER" id="PTHR30535:SF34">
    <property type="entry name" value="MOLYBDATE-BINDING PROTEIN MOLA"/>
    <property type="match status" value="1"/>
</dbReference>
<keyword evidence="3" id="KW-1185">Reference proteome</keyword>
<dbReference type="Gene3D" id="3.40.50.1980">
    <property type="entry name" value="Nitrogenase molybdenum iron protein domain"/>
    <property type="match status" value="2"/>
</dbReference>
<proteinExistence type="predicted"/>
<protein>
    <submittedName>
        <fullName evidence="2">ABC transporter substrate-binding protein</fullName>
    </submittedName>
</protein>
<evidence type="ECO:0000313" key="3">
    <source>
        <dbReference type="Proteomes" id="UP000601108"/>
    </source>
</evidence>